<proteinExistence type="predicted"/>
<keyword evidence="4" id="KW-1185">Reference proteome</keyword>
<dbReference type="InterPro" id="IPR013561">
    <property type="entry name" value="FilR1_middle_dom"/>
</dbReference>
<dbReference type="InterPro" id="IPR057527">
    <property type="entry name" value="HVO_A0261-like_N"/>
</dbReference>
<evidence type="ECO:0000259" key="2">
    <source>
        <dbReference type="Pfam" id="PF25213"/>
    </source>
</evidence>
<dbReference type="RefSeq" id="WP_089735026.1">
    <property type="nucleotide sequence ID" value="NZ_FNIA01000018.1"/>
</dbReference>
<accession>A0A1G9Z4M5</accession>
<gene>
    <name evidence="3" type="ORF">SAMN05192554_11813</name>
</gene>
<evidence type="ECO:0000313" key="3">
    <source>
        <dbReference type="EMBL" id="SDN16332.1"/>
    </source>
</evidence>
<dbReference type="Pfam" id="PF08350">
    <property type="entry name" value="FilR1_middle"/>
    <property type="match status" value="1"/>
</dbReference>
<dbReference type="EMBL" id="FNIA01000018">
    <property type="protein sequence ID" value="SDN16332.1"/>
    <property type="molecule type" value="Genomic_DNA"/>
</dbReference>
<evidence type="ECO:0000313" key="4">
    <source>
        <dbReference type="Proteomes" id="UP000199370"/>
    </source>
</evidence>
<evidence type="ECO:0000259" key="1">
    <source>
        <dbReference type="Pfam" id="PF08350"/>
    </source>
</evidence>
<dbReference type="Pfam" id="PF25213">
    <property type="entry name" value="HVO_A0261_N"/>
    <property type="match status" value="1"/>
</dbReference>
<dbReference type="STRING" id="996166.SAMN05192554_11813"/>
<organism evidence="3 4">
    <name type="scientific">Haloarchaeobius iranensis</name>
    <dbReference type="NCBI Taxonomy" id="996166"/>
    <lineage>
        <taxon>Archaea</taxon>
        <taxon>Methanobacteriati</taxon>
        <taxon>Methanobacteriota</taxon>
        <taxon>Stenosarchaea group</taxon>
        <taxon>Halobacteria</taxon>
        <taxon>Halobacteriales</taxon>
        <taxon>Halorubellaceae</taxon>
        <taxon>Haloarchaeobius</taxon>
    </lineage>
</organism>
<dbReference type="OrthoDB" id="11410at2157"/>
<feature type="domain" description="Methanogenesis regulatory protein FilR1 middle" evidence="1">
    <location>
        <begin position="128"/>
        <end position="253"/>
    </location>
</feature>
<dbReference type="AlphaFoldDB" id="A0A1G9Z4M5"/>
<protein>
    <submittedName>
        <fullName evidence="3">Predicted transcriptional regulator, contains HTH domain</fullName>
    </submittedName>
</protein>
<name>A0A1G9Z4M5_9EURY</name>
<sequence length="263" mass="28801">MVGPTERVEFVCGSRSRQEVLLSLASEPRERQAVVASTTASESAVYDAISRLSDRGFCYERDDGYWALTGTGRAVADLLGRVGTVESVVDGTRPYFDEHDLGVLPDADRQELHRLAGCEVVESPETDPFRAARRVRTAIADADHVSILAPVYDDRFADALLEGDPDSARLVIDPEILELTPEDDANADEPPPFTELVDIRVAEVQFAMTVTESGVFLSLPTLDGTYDPQTELVRESDAAADWGATLFARIWERATPVEALVED</sequence>
<reference evidence="3 4" key="1">
    <citation type="submission" date="2016-10" db="EMBL/GenBank/DDBJ databases">
        <authorList>
            <person name="de Groot N.N."/>
        </authorList>
    </citation>
    <scope>NUCLEOTIDE SEQUENCE [LARGE SCALE GENOMIC DNA]</scope>
    <source>
        <strain evidence="4">EB21,IBRC-M 10013,KCTC 4048</strain>
    </source>
</reference>
<feature type="domain" description="HVO-A0261-like N-terminal" evidence="2">
    <location>
        <begin position="6"/>
        <end position="84"/>
    </location>
</feature>
<dbReference type="Proteomes" id="UP000199370">
    <property type="component" value="Unassembled WGS sequence"/>
</dbReference>